<name>A0A7C8VBI8_ORBOL</name>
<dbReference type="Proteomes" id="UP000474640">
    <property type="component" value="Unassembled WGS sequence"/>
</dbReference>
<reference evidence="2 3" key="1">
    <citation type="submission" date="2020-01" db="EMBL/GenBank/DDBJ databases">
        <authorList>
            <person name="Palmer J.M."/>
        </authorList>
    </citation>
    <scope>NUCLEOTIDE SEQUENCE [LARGE SCALE GENOMIC DNA]</scope>
    <source>
        <strain evidence="2 3">TWF970</strain>
    </source>
</reference>
<organism evidence="2 3">
    <name type="scientific">Orbilia oligospora</name>
    <name type="common">Nematode-trapping fungus</name>
    <name type="synonym">Arthrobotrys oligospora</name>
    <dbReference type="NCBI Taxonomy" id="2813651"/>
    <lineage>
        <taxon>Eukaryota</taxon>
        <taxon>Fungi</taxon>
        <taxon>Dikarya</taxon>
        <taxon>Ascomycota</taxon>
        <taxon>Pezizomycotina</taxon>
        <taxon>Orbiliomycetes</taxon>
        <taxon>Orbiliales</taxon>
        <taxon>Orbiliaceae</taxon>
        <taxon>Orbilia</taxon>
    </lineage>
</organism>
<comment type="caution">
    <text evidence="2">The sequence shown here is derived from an EMBL/GenBank/DDBJ whole genome shotgun (WGS) entry which is preliminary data.</text>
</comment>
<dbReference type="EMBL" id="JAABOJ010000042">
    <property type="protein sequence ID" value="KAF3274736.1"/>
    <property type="molecule type" value="Genomic_DNA"/>
</dbReference>
<accession>A0A7C8VBI8</accession>
<protein>
    <submittedName>
        <fullName evidence="2">Uncharacterized protein</fullName>
    </submittedName>
</protein>
<feature type="region of interest" description="Disordered" evidence="1">
    <location>
        <begin position="35"/>
        <end position="79"/>
    </location>
</feature>
<proteinExistence type="predicted"/>
<gene>
    <name evidence="2" type="ORF">TWF970_007718</name>
</gene>
<dbReference type="AlphaFoldDB" id="A0A7C8VBI8"/>
<sequence length="107" mass="12264">MKATRARAYSHNTNGYIPHCARIFIRRAERERSSGSIARDGGLQLQRQSSNPFGKVAPYPSYPGNVKHGLSTSSVPESRQKEWGIRKLEQDQAFWAGRVDVKWYREK</sequence>
<evidence type="ECO:0000256" key="1">
    <source>
        <dbReference type="SAM" id="MobiDB-lite"/>
    </source>
</evidence>
<evidence type="ECO:0000313" key="3">
    <source>
        <dbReference type="Proteomes" id="UP000474640"/>
    </source>
</evidence>
<evidence type="ECO:0000313" key="2">
    <source>
        <dbReference type="EMBL" id="KAF3274736.1"/>
    </source>
</evidence>